<evidence type="ECO:0000256" key="1">
    <source>
        <dbReference type="SAM" id="Phobius"/>
    </source>
</evidence>
<gene>
    <name evidence="2" type="ORF">VP91_00009790</name>
</gene>
<feature type="transmembrane region" description="Helical" evidence="1">
    <location>
        <begin position="7"/>
        <end position="26"/>
    </location>
</feature>
<reference evidence="2 3" key="1">
    <citation type="submission" date="2019-07" db="EMBL/GenBank/DDBJ databases">
        <title>SAR11 Genome Evolution.</title>
        <authorList>
            <person name="Giovannoni S."/>
        </authorList>
    </citation>
    <scope>NUCLEOTIDE SEQUENCE [LARGE SCALE GENOMIC DNA]</scope>
    <source>
        <strain evidence="2 3">HTCC9565</strain>
    </source>
</reference>
<proteinExistence type="predicted"/>
<dbReference type="EMBL" id="LANA01000002">
    <property type="protein sequence ID" value="NMN67830.1"/>
    <property type="molecule type" value="Genomic_DNA"/>
</dbReference>
<keyword evidence="1" id="KW-1133">Transmembrane helix</keyword>
<keyword evidence="1" id="KW-0812">Transmembrane</keyword>
<sequence length="30" mass="3640">MLKPRDYVSLYLLVIVLTVVAVNFMYRLYF</sequence>
<protein>
    <submittedName>
        <fullName evidence="2">Uncharacterized protein</fullName>
    </submittedName>
</protein>
<organism evidence="2 3">
    <name type="scientific">Pelagibacter ubique</name>
    <dbReference type="NCBI Taxonomy" id="198252"/>
    <lineage>
        <taxon>Bacteria</taxon>
        <taxon>Pseudomonadati</taxon>
        <taxon>Pseudomonadota</taxon>
        <taxon>Alphaproteobacteria</taxon>
        <taxon>Candidatus Pelagibacterales</taxon>
        <taxon>Candidatus Pelagibacteraceae</taxon>
        <taxon>Candidatus Pelagibacter</taxon>
    </lineage>
</organism>
<keyword evidence="3" id="KW-1185">Reference proteome</keyword>
<keyword evidence="1" id="KW-0472">Membrane</keyword>
<accession>A0ABX1T545</accession>
<comment type="caution">
    <text evidence="2">The sequence shown here is derived from an EMBL/GenBank/DDBJ whole genome shotgun (WGS) entry which is preliminary data.</text>
</comment>
<evidence type="ECO:0000313" key="2">
    <source>
        <dbReference type="EMBL" id="NMN67830.1"/>
    </source>
</evidence>
<dbReference type="Proteomes" id="UP001166004">
    <property type="component" value="Unassembled WGS sequence"/>
</dbReference>
<name>A0ABX1T545_PELUQ</name>
<evidence type="ECO:0000313" key="3">
    <source>
        <dbReference type="Proteomes" id="UP001166004"/>
    </source>
</evidence>